<organism evidence="1 2">
    <name type="scientific">Aphanomyces invadans</name>
    <dbReference type="NCBI Taxonomy" id="157072"/>
    <lineage>
        <taxon>Eukaryota</taxon>
        <taxon>Sar</taxon>
        <taxon>Stramenopiles</taxon>
        <taxon>Oomycota</taxon>
        <taxon>Saprolegniomycetes</taxon>
        <taxon>Saprolegniales</taxon>
        <taxon>Verrucalvaceae</taxon>
        <taxon>Aphanomyces</taxon>
    </lineage>
</organism>
<dbReference type="PROSITE" id="PS51257">
    <property type="entry name" value="PROKAR_LIPOPROTEIN"/>
    <property type="match status" value="1"/>
</dbReference>
<keyword evidence="2" id="KW-1185">Reference proteome</keyword>
<dbReference type="AlphaFoldDB" id="A0A3R6YV21"/>
<dbReference type="InterPro" id="IPR002110">
    <property type="entry name" value="Ankyrin_rpt"/>
</dbReference>
<dbReference type="SUPFAM" id="SSF48403">
    <property type="entry name" value="Ankyrin repeat"/>
    <property type="match status" value="1"/>
</dbReference>
<proteinExistence type="predicted"/>
<dbReference type="PANTHER" id="PTHR46586">
    <property type="entry name" value="ANKYRIN REPEAT-CONTAINING PROTEIN"/>
    <property type="match status" value="1"/>
</dbReference>
<accession>A0A3R6YV21</accession>
<dbReference type="EMBL" id="QUSY01000984">
    <property type="protein sequence ID" value="RHY26502.1"/>
    <property type="molecule type" value="Genomic_DNA"/>
</dbReference>
<dbReference type="InterPro" id="IPR036770">
    <property type="entry name" value="Ankyrin_rpt-contain_sf"/>
</dbReference>
<evidence type="ECO:0000313" key="1">
    <source>
        <dbReference type="EMBL" id="RHY26502.1"/>
    </source>
</evidence>
<dbReference type="Pfam" id="PF12796">
    <property type="entry name" value="Ank_2"/>
    <property type="match status" value="1"/>
</dbReference>
<protein>
    <submittedName>
        <fullName evidence="1">Uncharacterized protein</fullName>
    </submittedName>
</protein>
<dbReference type="Proteomes" id="UP000285060">
    <property type="component" value="Unassembled WGS sequence"/>
</dbReference>
<sequence length="238" mass="26513">MPAEGEKATATTAAMSVLGCKDVMAVVCSYQGGLFYDMLAIYHHMVPYELKKYTLQYCPDDVQELLVRYPPSRLLLLSECMPYMQNVLFLLAAQLGNLNLLRALEARYTLQATPGNLLDLAAQNGHYDVLTYLHYHAPTVGCTTAAMDIAASNGYLDIVKFLHTNRREGCTTMALDYAAERGHLEVVRFLNRNRHEGGEHAMHYAATNGHVDVFLYLSNATRGLLTFGACNGCLPRRR</sequence>
<comment type="caution">
    <text evidence="1">The sequence shown here is derived from an EMBL/GenBank/DDBJ whole genome shotgun (WGS) entry which is preliminary data.</text>
</comment>
<dbReference type="InterPro" id="IPR052050">
    <property type="entry name" value="SecEffector_AnkRepeat"/>
</dbReference>
<dbReference type="PANTHER" id="PTHR46586:SF3">
    <property type="entry name" value="ANKYRIN REPEAT-CONTAINING PROTEIN"/>
    <property type="match status" value="1"/>
</dbReference>
<dbReference type="VEuPathDB" id="FungiDB:H310_02633"/>
<dbReference type="Gene3D" id="1.25.40.20">
    <property type="entry name" value="Ankyrin repeat-containing domain"/>
    <property type="match status" value="2"/>
</dbReference>
<reference evidence="1 2" key="1">
    <citation type="submission" date="2018-08" db="EMBL/GenBank/DDBJ databases">
        <title>Aphanomyces genome sequencing and annotation.</title>
        <authorList>
            <person name="Minardi D."/>
            <person name="Oidtmann B."/>
            <person name="Van Der Giezen M."/>
            <person name="Studholme D.J."/>
        </authorList>
    </citation>
    <scope>NUCLEOTIDE SEQUENCE [LARGE SCALE GENOMIC DNA]</scope>
    <source>
        <strain evidence="1 2">NJM0002</strain>
    </source>
</reference>
<evidence type="ECO:0000313" key="2">
    <source>
        <dbReference type="Proteomes" id="UP000285060"/>
    </source>
</evidence>
<name>A0A3R6YV21_9STRA</name>
<gene>
    <name evidence="1" type="ORF">DYB32_007550</name>
</gene>